<evidence type="ECO:0000256" key="4">
    <source>
        <dbReference type="ARBA" id="ARBA00023125"/>
    </source>
</evidence>
<dbReference type="GO" id="GO:0005829">
    <property type="term" value="C:cytosol"/>
    <property type="evidence" value="ECO:0007669"/>
    <property type="project" value="TreeGrafter"/>
</dbReference>
<dbReference type="PANTHER" id="PTHR48111">
    <property type="entry name" value="REGULATOR OF RPOS"/>
    <property type="match status" value="1"/>
</dbReference>
<sequence length="388" mass="44632">MVEKFKILAVDDNPINLKLLSSALINSDYEIYTASSGQQALELANSVLPDLILLDVMMPDMDGYEVCKKLQENKNTQYIPVIFLSARNEAVDKAKGLALGAVDYLTKPFNPLEINARVRTHLTSRRAVIRLMRENQKLQNELEKIKAEGTNSEKEKKTIDYLRKIDGYIFHVKEEQYELFSMAKNDRQPITRTAIPVSHSPKMLVLLHYNGFNKDYQTLIVKQLVQKFLEGYLLSIGDVGEINATVLTQLFLTLLEKFSPDFYQVPFTFGLSVLNFEKQKIYFLGLHQREPLVIFKNGKSTPLSGKKIDVNSELRNFITAIETDMEHDTWIAWYQNDSKPVEIERLRTVLMDALEKSEFNLQQFVLLLDQQIKPAEQDVCFSVIEIKP</sequence>
<reference evidence="9 10" key="1">
    <citation type="submission" date="2011-09" db="EMBL/GenBank/DDBJ databases">
        <title>The permanent draft genome of Caldithrix abyssi DSM 13497.</title>
        <authorList>
            <consortium name="US DOE Joint Genome Institute (JGI-PGF)"/>
            <person name="Lucas S."/>
            <person name="Han J."/>
            <person name="Lapidus A."/>
            <person name="Bruce D."/>
            <person name="Goodwin L."/>
            <person name="Pitluck S."/>
            <person name="Peters L."/>
            <person name="Kyrpides N."/>
            <person name="Mavromatis K."/>
            <person name="Ivanova N."/>
            <person name="Mikhailova N."/>
            <person name="Chertkov O."/>
            <person name="Detter J.C."/>
            <person name="Tapia R."/>
            <person name="Han C."/>
            <person name="Land M."/>
            <person name="Hauser L."/>
            <person name="Markowitz V."/>
            <person name="Cheng J.-F."/>
            <person name="Hugenholtz P."/>
            <person name="Woyke T."/>
            <person name="Wu D."/>
            <person name="Spring S."/>
            <person name="Brambilla E."/>
            <person name="Klenk H.-P."/>
            <person name="Eisen J.A."/>
        </authorList>
    </citation>
    <scope>NUCLEOTIDE SEQUENCE [LARGE SCALE GENOMIC DNA]</scope>
    <source>
        <strain evidence="9 10">DSM 13497</strain>
    </source>
</reference>
<organism evidence="9 10">
    <name type="scientific">Caldithrix abyssi DSM 13497</name>
    <dbReference type="NCBI Taxonomy" id="880073"/>
    <lineage>
        <taxon>Bacteria</taxon>
        <taxon>Pseudomonadati</taxon>
        <taxon>Calditrichota</taxon>
        <taxon>Calditrichia</taxon>
        <taxon>Calditrichales</taxon>
        <taxon>Calditrichaceae</taxon>
        <taxon>Caldithrix</taxon>
    </lineage>
</organism>
<evidence type="ECO:0000256" key="6">
    <source>
        <dbReference type="PROSITE-ProRule" id="PRU00169"/>
    </source>
</evidence>
<dbReference type="eggNOG" id="COG3437">
    <property type="taxonomic scope" value="Bacteria"/>
</dbReference>
<dbReference type="PANTHER" id="PTHR48111:SF1">
    <property type="entry name" value="TWO-COMPONENT RESPONSE REGULATOR ORR33"/>
    <property type="match status" value="1"/>
</dbReference>
<keyword evidence="1 6" id="KW-0597">Phosphoprotein</keyword>
<evidence type="ECO:0000256" key="1">
    <source>
        <dbReference type="ARBA" id="ARBA00022553"/>
    </source>
</evidence>
<evidence type="ECO:0000259" key="8">
    <source>
        <dbReference type="PROSITE" id="PS50110"/>
    </source>
</evidence>
<keyword evidence="4" id="KW-0238">DNA-binding</keyword>
<keyword evidence="7" id="KW-0175">Coiled coil</keyword>
<gene>
    <name evidence="9" type="ORF">Calab_3180</name>
</gene>
<feature type="domain" description="Response regulatory" evidence="8">
    <location>
        <begin position="6"/>
        <end position="122"/>
    </location>
</feature>
<dbReference type="GO" id="GO:0006355">
    <property type="term" value="P:regulation of DNA-templated transcription"/>
    <property type="evidence" value="ECO:0007669"/>
    <property type="project" value="TreeGrafter"/>
</dbReference>
<keyword evidence="2" id="KW-0902">Two-component regulatory system</keyword>
<dbReference type="PaxDb" id="880073-Calab_3180"/>
<evidence type="ECO:0000313" key="10">
    <source>
        <dbReference type="Proteomes" id="UP000004671"/>
    </source>
</evidence>
<keyword evidence="10" id="KW-1185">Reference proteome</keyword>
<dbReference type="EMBL" id="CM001402">
    <property type="protein sequence ID" value="EHO42786.1"/>
    <property type="molecule type" value="Genomic_DNA"/>
</dbReference>
<evidence type="ECO:0000256" key="3">
    <source>
        <dbReference type="ARBA" id="ARBA00023015"/>
    </source>
</evidence>
<dbReference type="HOGENOM" id="CLU_000445_43_7_0"/>
<dbReference type="SUPFAM" id="SSF52172">
    <property type="entry name" value="CheY-like"/>
    <property type="match status" value="1"/>
</dbReference>
<name>H1XUG0_CALAY</name>
<evidence type="ECO:0000256" key="2">
    <source>
        <dbReference type="ARBA" id="ARBA00023012"/>
    </source>
</evidence>
<feature type="coiled-coil region" evidence="7">
    <location>
        <begin position="128"/>
        <end position="155"/>
    </location>
</feature>
<dbReference type="InParanoid" id="H1XUG0"/>
<dbReference type="Proteomes" id="UP000004671">
    <property type="component" value="Chromosome"/>
</dbReference>
<dbReference type="STRING" id="880073.Cabys_2062"/>
<dbReference type="SMART" id="SM00448">
    <property type="entry name" value="REC"/>
    <property type="match status" value="1"/>
</dbReference>
<evidence type="ECO:0000313" key="9">
    <source>
        <dbReference type="EMBL" id="EHO42786.1"/>
    </source>
</evidence>
<dbReference type="PROSITE" id="PS50110">
    <property type="entry name" value="RESPONSE_REGULATORY"/>
    <property type="match status" value="1"/>
</dbReference>
<dbReference type="Pfam" id="PF00072">
    <property type="entry name" value="Response_reg"/>
    <property type="match status" value="1"/>
</dbReference>
<feature type="modified residue" description="4-aspartylphosphate" evidence="6">
    <location>
        <position position="55"/>
    </location>
</feature>
<accession>H1XUG0</accession>
<dbReference type="GO" id="GO:0000156">
    <property type="term" value="F:phosphorelay response regulator activity"/>
    <property type="evidence" value="ECO:0007669"/>
    <property type="project" value="TreeGrafter"/>
</dbReference>
<dbReference type="GO" id="GO:0000976">
    <property type="term" value="F:transcription cis-regulatory region binding"/>
    <property type="evidence" value="ECO:0007669"/>
    <property type="project" value="TreeGrafter"/>
</dbReference>
<evidence type="ECO:0000256" key="7">
    <source>
        <dbReference type="SAM" id="Coils"/>
    </source>
</evidence>
<dbReference type="InterPro" id="IPR001789">
    <property type="entry name" value="Sig_transdc_resp-reg_receiver"/>
</dbReference>
<dbReference type="Gene3D" id="3.40.50.2300">
    <property type="match status" value="1"/>
</dbReference>
<keyword evidence="5" id="KW-0804">Transcription</keyword>
<dbReference type="CDD" id="cd19920">
    <property type="entry name" value="REC_PA4781-like"/>
    <property type="match status" value="1"/>
</dbReference>
<dbReference type="AlphaFoldDB" id="H1XUG0"/>
<proteinExistence type="predicted"/>
<keyword evidence="3" id="KW-0805">Transcription regulation</keyword>
<dbReference type="InterPro" id="IPR039420">
    <property type="entry name" value="WalR-like"/>
</dbReference>
<dbReference type="InterPro" id="IPR011006">
    <property type="entry name" value="CheY-like_superfamily"/>
</dbReference>
<dbReference type="GO" id="GO:0032993">
    <property type="term" value="C:protein-DNA complex"/>
    <property type="evidence" value="ECO:0007669"/>
    <property type="project" value="TreeGrafter"/>
</dbReference>
<protein>
    <submittedName>
        <fullName evidence="9">Response regulator receiver protein</fullName>
    </submittedName>
</protein>
<evidence type="ECO:0000256" key="5">
    <source>
        <dbReference type="ARBA" id="ARBA00023163"/>
    </source>
</evidence>